<name>A0AA86V8L9_9FABA</name>
<dbReference type="InterPro" id="IPR036514">
    <property type="entry name" value="SGNH_hydro_sf"/>
</dbReference>
<gene>
    <name evidence="1" type="ORF">AYBTSS11_LOCUS764</name>
</gene>
<reference evidence="1" key="1">
    <citation type="submission" date="2023-10" db="EMBL/GenBank/DDBJ databases">
        <authorList>
            <person name="Domelevo Entfellner J.-B."/>
        </authorList>
    </citation>
    <scope>NUCLEOTIDE SEQUENCE</scope>
</reference>
<accession>A0AA86V8L9</accession>
<keyword evidence="2" id="KW-1185">Reference proteome</keyword>
<dbReference type="Gene3D" id="3.40.50.1110">
    <property type="entry name" value="SGNH hydrolase"/>
    <property type="match status" value="1"/>
</dbReference>
<dbReference type="AlphaFoldDB" id="A0AA86V8L9"/>
<proteinExistence type="predicted"/>
<organism evidence="1 2">
    <name type="scientific">Sphenostylis stenocarpa</name>
    <dbReference type="NCBI Taxonomy" id="92480"/>
    <lineage>
        <taxon>Eukaryota</taxon>
        <taxon>Viridiplantae</taxon>
        <taxon>Streptophyta</taxon>
        <taxon>Embryophyta</taxon>
        <taxon>Tracheophyta</taxon>
        <taxon>Spermatophyta</taxon>
        <taxon>Magnoliopsida</taxon>
        <taxon>eudicotyledons</taxon>
        <taxon>Gunneridae</taxon>
        <taxon>Pentapetalae</taxon>
        <taxon>rosids</taxon>
        <taxon>fabids</taxon>
        <taxon>Fabales</taxon>
        <taxon>Fabaceae</taxon>
        <taxon>Papilionoideae</taxon>
        <taxon>50 kb inversion clade</taxon>
        <taxon>NPAAA clade</taxon>
        <taxon>indigoferoid/millettioid clade</taxon>
        <taxon>Phaseoleae</taxon>
        <taxon>Sphenostylis</taxon>
    </lineage>
</organism>
<evidence type="ECO:0000313" key="2">
    <source>
        <dbReference type="Proteomes" id="UP001189624"/>
    </source>
</evidence>
<dbReference type="Proteomes" id="UP001189624">
    <property type="component" value="Chromosome 1"/>
</dbReference>
<dbReference type="Gramene" id="rna-AYBTSS11_LOCUS764">
    <property type="protein sequence ID" value="CAJ1805913.1"/>
    <property type="gene ID" value="gene-AYBTSS11_LOCUS764"/>
</dbReference>
<evidence type="ECO:0000313" key="1">
    <source>
        <dbReference type="EMBL" id="CAJ1805913.1"/>
    </source>
</evidence>
<sequence length="55" mass="6367">MQNKPSKHNVEADVILRGYSGWNSRRALEVLDEIFPKVEIKRHVQLKASSEDSFL</sequence>
<dbReference type="EMBL" id="OY731398">
    <property type="protein sequence ID" value="CAJ1805913.1"/>
    <property type="molecule type" value="Genomic_DNA"/>
</dbReference>
<protein>
    <submittedName>
        <fullName evidence="1">Uncharacterized protein</fullName>
    </submittedName>
</protein>